<evidence type="ECO:0000256" key="2">
    <source>
        <dbReference type="ARBA" id="ARBA00023242"/>
    </source>
</evidence>
<dbReference type="OrthoDB" id="5575144at2759"/>
<evidence type="ECO:0000256" key="1">
    <source>
        <dbReference type="ARBA" id="ARBA00022723"/>
    </source>
</evidence>
<feature type="compositionally biased region" description="Low complexity" evidence="3">
    <location>
        <begin position="232"/>
        <end position="248"/>
    </location>
</feature>
<dbReference type="Proteomes" id="UP000716291">
    <property type="component" value="Unassembled WGS sequence"/>
</dbReference>
<dbReference type="SMART" id="SM00066">
    <property type="entry name" value="GAL4"/>
    <property type="match status" value="1"/>
</dbReference>
<keyword evidence="6" id="KW-1185">Reference proteome</keyword>
<feature type="region of interest" description="Disordered" evidence="3">
    <location>
        <begin position="119"/>
        <end position="151"/>
    </location>
</feature>
<evidence type="ECO:0000259" key="4">
    <source>
        <dbReference type="PROSITE" id="PS50048"/>
    </source>
</evidence>
<accession>A0A9P6X9Y4</accession>
<gene>
    <name evidence="5" type="ORF">G6F64_005807</name>
</gene>
<organism evidence="5 6">
    <name type="scientific">Rhizopus oryzae</name>
    <name type="common">Mucormycosis agent</name>
    <name type="synonym">Rhizopus arrhizus var. delemar</name>
    <dbReference type="NCBI Taxonomy" id="64495"/>
    <lineage>
        <taxon>Eukaryota</taxon>
        <taxon>Fungi</taxon>
        <taxon>Fungi incertae sedis</taxon>
        <taxon>Mucoromycota</taxon>
        <taxon>Mucoromycotina</taxon>
        <taxon>Mucoromycetes</taxon>
        <taxon>Mucorales</taxon>
        <taxon>Mucorineae</taxon>
        <taxon>Rhizopodaceae</taxon>
        <taxon>Rhizopus</taxon>
    </lineage>
</organism>
<dbReference type="CDD" id="cd00067">
    <property type="entry name" value="GAL4"/>
    <property type="match status" value="1"/>
</dbReference>
<dbReference type="InterPro" id="IPR001138">
    <property type="entry name" value="Zn2Cys6_DnaBD"/>
</dbReference>
<feature type="region of interest" description="Disordered" evidence="3">
    <location>
        <begin position="18"/>
        <end position="45"/>
    </location>
</feature>
<dbReference type="AlphaFoldDB" id="A0A9P6X9Y4"/>
<protein>
    <recommendedName>
        <fullName evidence="4">Zn(2)-C6 fungal-type domain-containing protein</fullName>
    </recommendedName>
</protein>
<feature type="region of interest" description="Disordered" evidence="3">
    <location>
        <begin position="231"/>
        <end position="253"/>
    </location>
</feature>
<feature type="compositionally biased region" description="Low complexity" evidence="3">
    <location>
        <begin position="120"/>
        <end position="151"/>
    </location>
</feature>
<name>A0A9P6X9Y4_RHIOR</name>
<proteinExistence type="predicted"/>
<keyword evidence="2" id="KW-0539">Nucleus</keyword>
<feature type="compositionally biased region" description="Low complexity" evidence="3">
    <location>
        <begin position="18"/>
        <end position="36"/>
    </location>
</feature>
<evidence type="ECO:0000313" key="5">
    <source>
        <dbReference type="EMBL" id="KAG1308766.1"/>
    </source>
</evidence>
<feature type="compositionally biased region" description="Basic and acidic residues" evidence="3">
    <location>
        <begin position="285"/>
        <end position="294"/>
    </location>
</feature>
<dbReference type="PROSITE" id="PS50048">
    <property type="entry name" value="ZN2_CY6_FUNGAL_2"/>
    <property type="match status" value="1"/>
</dbReference>
<dbReference type="PANTHER" id="PTHR47659:SF7">
    <property type="entry name" value="FUNGAL TRANSCRIPTIONAL REGULATORY PROTEIN, N-TERMINAL DOMAIN-CONTAINING PROTEIN"/>
    <property type="match status" value="1"/>
</dbReference>
<dbReference type="GO" id="GO:0000981">
    <property type="term" value="F:DNA-binding transcription factor activity, RNA polymerase II-specific"/>
    <property type="evidence" value="ECO:0007669"/>
    <property type="project" value="InterPro"/>
</dbReference>
<keyword evidence="1" id="KW-0479">Metal-binding</keyword>
<evidence type="ECO:0000256" key="3">
    <source>
        <dbReference type="SAM" id="MobiDB-lite"/>
    </source>
</evidence>
<reference evidence="5" key="1">
    <citation type="journal article" date="2020" name="Microb. Genom.">
        <title>Genetic diversity of clinical and environmental Mucorales isolates obtained from an investigation of mucormycosis cases among solid organ transplant recipients.</title>
        <authorList>
            <person name="Nguyen M.H."/>
            <person name="Kaul D."/>
            <person name="Muto C."/>
            <person name="Cheng S.J."/>
            <person name="Richter R.A."/>
            <person name="Bruno V.M."/>
            <person name="Liu G."/>
            <person name="Beyhan S."/>
            <person name="Sundermann A.J."/>
            <person name="Mounaud S."/>
            <person name="Pasculle A.W."/>
            <person name="Nierman W.C."/>
            <person name="Driscoll E."/>
            <person name="Cumbie R."/>
            <person name="Clancy C.J."/>
            <person name="Dupont C.L."/>
        </authorList>
    </citation>
    <scope>NUCLEOTIDE SEQUENCE</scope>
    <source>
        <strain evidence="5">GL11</strain>
    </source>
</reference>
<dbReference type="PANTHER" id="PTHR47659">
    <property type="entry name" value="ZN(II)2CYS6 TRANSCRIPTION FACTOR (EUROFUNG)-RELATED"/>
    <property type="match status" value="1"/>
</dbReference>
<dbReference type="EMBL" id="JAANQT010000734">
    <property type="protein sequence ID" value="KAG1308766.1"/>
    <property type="molecule type" value="Genomic_DNA"/>
</dbReference>
<sequence length="321" mass="34787">MQATTVYYTATYPSSFPNAETSTTSTSAPASNTQPTDLNSPLGNGIKRKQVKNACTNCQKACKKCDDARPCPRCMKYGIADTCVNSVRKERKKGIKRGPYKRRQKQNADGVKIEVKPEYNNSQTVTETTTTNENTPTTTSSTATPASGNTTINSTNGIPFGYPPNLNQYGQPAYDTYYSVADAAAAAAAAAAATVNSSGSGTPATAAYSKDQIISQQYVLPIYSPYPVLVRNTNENSQNNNQTNTSSEHGTQTSPFQQHYQLLQQSLQHEVKSIATQTSTPPSPTKKEEDENSKFARLTQLCSAALKENKTNESDNVEKKE</sequence>
<evidence type="ECO:0000313" key="6">
    <source>
        <dbReference type="Proteomes" id="UP000716291"/>
    </source>
</evidence>
<feature type="region of interest" description="Disordered" evidence="3">
    <location>
        <begin position="274"/>
        <end position="298"/>
    </location>
</feature>
<dbReference type="GO" id="GO:0008270">
    <property type="term" value="F:zinc ion binding"/>
    <property type="evidence" value="ECO:0007669"/>
    <property type="project" value="InterPro"/>
</dbReference>
<comment type="caution">
    <text evidence="5">The sequence shown here is derived from an EMBL/GenBank/DDBJ whole genome shotgun (WGS) entry which is preliminary data.</text>
</comment>
<feature type="domain" description="Zn(2)-C6 fungal-type" evidence="4">
    <location>
        <begin position="54"/>
        <end position="85"/>
    </location>
</feature>
<dbReference type="InterPro" id="IPR050335">
    <property type="entry name" value="ERT1_acuK_gluconeogen_tf"/>
</dbReference>